<evidence type="ECO:0000313" key="2">
    <source>
        <dbReference type="EMBL" id="HEA87736.1"/>
    </source>
</evidence>
<proteinExistence type="predicted"/>
<comment type="caution">
    <text evidence="2">The sequence shown here is derived from an EMBL/GenBank/DDBJ whole genome shotgun (WGS) entry which is preliminary data.</text>
</comment>
<dbReference type="Gene3D" id="3.40.30.10">
    <property type="entry name" value="Glutaredoxin"/>
    <property type="match status" value="1"/>
</dbReference>
<dbReference type="PROSITE" id="PS51354">
    <property type="entry name" value="GLUTAREDOXIN_2"/>
    <property type="match status" value="1"/>
</dbReference>
<dbReference type="Pfam" id="PF00462">
    <property type="entry name" value="Glutaredoxin"/>
    <property type="match status" value="1"/>
</dbReference>
<name>A0A7C1NQ55_UNCW3</name>
<reference evidence="2" key="1">
    <citation type="journal article" date="2020" name="mSystems">
        <title>Genome- and Community-Level Interaction Insights into Carbon Utilization and Element Cycling Functions of Hydrothermarchaeota in Hydrothermal Sediment.</title>
        <authorList>
            <person name="Zhou Z."/>
            <person name="Liu Y."/>
            <person name="Xu W."/>
            <person name="Pan J."/>
            <person name="Luo Z.H."/>
            <person name="Li M."/>
        </authorList>
    </citation>
    <scope>NUCLEOTIDE SEQUENCE [LARGE SCALE GENOMIC DNA]</scope>
    <source>
        <strain evidence="2">SpSt-265</strain>
        <strain evidence="3">SpSt-465</strain>
    </source>
</reference>
<dbReference type="SUPFAM" id="SSF52833">
    <property type="entry name" value="Thioredoxin-like"/>
    <property type="match status" value="1"/>
</dbReference>
<dbReference type="AlphaFoldDB" id="A0A7C1NQ55"/>
<protein>
    <submittedName>
        <fullName evidence="2">Glutaredoxin family protein</fullName>
    </submittedName>
</protein>
<dbReference type="InterPro" id="IPR036249">
    <property type="entry name" value="Thioredoxin-like_sf"/>
</dbReference>
<organism evidence="2">
    <name type="scientific">candidate division WOR-3 bacterium</name>
    <dbReference type="NCBI Taxonomy" id="2052148"/>
    <lineage>
        <taxon>Bacteria</taxon>
        <taxon>Bacteria division WOR-3</taxon>
    </lineage>
</organism>
<dbReference type="PROSITE" id="PS50404">
    <property type="entry name" value="GST_NTER"/>
    <property type="match status" value="1"/>
</dbReference>
<dbReference type="InterPro" id="IPR004045">
    <property type="entry name" value="Glutathione_S-Trfase_N"/>
</dbReference>
<dbReference type="CDD" id="cd02976">
    <property type="entry name" value="NrdH"/>
    <property type="match status" value="1"/>
</dbReference>
<dbReference type="EMBL" id="DSLG01000008">
    <property type="protein sequence ID" value="HEA87736.1"/>
    <property type="molecule type" value="Genomic_DNA"/>
</dbReference>
<dbReference type="EMBL" id="DSTU01000004">
    <property type="protein sequence ID" value="HFJ53575.1"/>
    <property type="molecule type" value="Genomic_DNA"/>
</dbReference>
<dbReference type="GO" id="GO:0009055">
    <property type="term" value="F:electron transfer activity"/>
    <property type="evidence" value="ECO:0007669"/>
    <property type="project" value="TreeGrafter"/>
</dbReference>
<dbReference type="PANTHER" id="PTHR34386">
    <property type="entry name" value="GLUTAREDOXIN"/>
    <property type="match status" value="1"/>
</dbReference>
<evidence type="ECO:0000259" key="1">
    <source>
        <dbReference type="PROSITE" id="PS50404"/>
    </source>
</evidence>
<dbReference type="InterPro" id="IPR051548">
    <property type="entry name" value="Grx-like_ET"/>
</dbReference>
<accession>A0A7C1NQ55</accession>
<dbReference type="PANTHER" id="PTHR34386:SF1">
    <property type="entry name" value="GLUTAREDOXIN-LIKE PROTEIN NRDH"/>
    <property type="match status" value="1"/>
</dbReference>
<feature type="domain" description="GST N-terminal" evidence="1">
    <location>
        <begin position="13"/>
        <end position="93"/>
    </location>
</feature>
<evidence type="ECO:0000313" key="3">
    <source>
        <dbReference type="EMBL" id="HFJ53575.1"/>
    </source>
</evidence>
<gene>
    <name evidence="2" type="ORF">ENP94_07010</name>
    <name evidence="3" type="ORF">ENS16_02660</name>
</gene>
<dbReference type="GO" id="GO:0045454">
    <property type="term" value="P:cell redox homeostasis"/>
    <property type="evidence" value="ECO:0007669"/>
    <property type="project" value="TreeGrafter"/>
</dbReference>
<dbReference type="InterPro" id="IPR002109">
    <property type="entry name" value="Glutaredoxin"/>
</dbReference>
<sequence>MPFQKISGKNNKHQVILYALSTCGWCRMTKELLNSNGIEYEFIDVDLTSGPEREEIINRVRQLNPRGSFPTIQIDNQVVVGYDEERIRELLEI</sequence>